<dbReference type="CDD" id="cd02195">
    <property type="entry name" value="SelD"/>
    <property type="match status" value="1"/>
</dbReference>
<dbReference type="InterPro" id="IPR010918">
    <property type="entry name" value="PurM-like_C_dom"/>
</dbReference>
<gene>
    <name evidence="8" type="primary">selD</name>
    <name evidence="8" type="ORF">OJF2_69480</name>
</gene>
<dbReference type="SUPFAM" id="SSF55326">
    <property type="entry name" value="PurM N-terminal domain-like"/>
    <property type="match status" value="1"/>
</dbReference>
<dbReference type="EC" id="2.7.9.3" evidence="8"/>
<dbReference type="NCBIfam" id="TIGR00476">
    <property type="entry name" value="selD"/>
    <property type="match status" value="1"/>
</dbReference>
<dbReference type="Proteomes" id="UP000324233">
    <property type="component" value="Chromosome"/>
</dbReference>
<evidence type="ECO:0000256" key="5">
    <source>
        <dbReference type="ARBA" id="ARBA00023266"/>
    </source>
</evidence>
<evidence type="ECO:0000259" key="6">
    <source>
        <dbReference type="Pfam" id="PF00586"/>
    </source>
</evidence>
<evidence type="ECO:0000313" key="9">
    <source>
        <dbReference type="Proteomes" id="UP000324233"/>
    </source>
</evidence>
<dbReference type="Pfam" id="PF00586">
    <property type="entry name" value="AIRS"/>
    <property type="match status" value="1"/>
</dbReference>
<evidence type="ECO:0000256" key="3">
    <source>
        <dbReference type="ARBA" id="ARBA00022777"/>
    </source>
</evidence>
<dbReference type="AlphaFoldDB" id="A0A5B9WCV1"/>
<dbReference type="KEGG" id="agv:OJF2_69480"/>
<dbReference type="GO" id="GO:0005737">
    <property type="term" value="C:cytoplasm"/>
    <property type="evidence" value="ECO:0007669"/>
    <property type="project" value="TreeGrafter"/>
</dbReference>
<feature type="domain" description="PurM-like C-terminal" evidence="7">
    <location>
        <begin position="121"/>
        <end position="299"/>
    </location>
</feature>
<keyword evidence="4" id="KW-0067">ATP-binding</keyword>
<dbReference type="EMBL" id="CP042997">
    <property type="protein sequence ID" value="QEH38347.1"/>
    <property type="molecule type" value="Genomic_DNA"/>
</dbReference>
<name>A0A5B9WCV1_9BACT</name>
<dbReference type="Gene3D" id="3.90.650.10">
    <property type="entry name" value="PurM-like C-terminal domain"/>
    <property type="match status" value="1"/>
</dbReference>
<dbReference type="PANTHER" id="PTHR10256">
    <property type="entry name" value="SELENIDE, WATER DIKINASE"/>
    <property type="match status" value="1"/>
</dbReference>
<keyword evidence="9" id="KW-1185">Reference proteome</keyword>
<dbReference type="GO" id="GO:0016260">
    <property type="term" value="P:selenocysteine biosynthetic process"/>
    <property type="evidence" value="ECO:0007669"/>
    <property type="project" value="TreeGrafter"/>
</dbReference>
<proteinExistence type="predicted"/>
<evidence type="ECO:0000313" key="8">
    <source>
        <dbReference type="EMBL" id="QEH38347.1"/>
    </source>
</evidence>
<dbReference type="InterPro" id="IPR036676">
    <property type="entry name" value="PurM-like_C_sf"/>
</dbReference>
<dbReference type="PANTHER" id="PTHR10256:SF0">
    <property type="entry name" value="INACTIVE SELENIDE, WATER DIKINASE-LIKE PROTEIN-RELATED"/>
    <property type="match status" value="1"/>
</dbReference>
<keyword evidence="2" id="KW-0547">Nucleotide-binding</keyword>
<protein>
    <submittedName>
        <fullName evidence="8">Selenide, water dikinase</fullName>
        <ecNumber evidence="8">2.7.9.3</ecNumber>
    </submittedName>
</protein>
<dbReference type="InterPro" id="IPR004536">
    <property type="entry name" value="SPS/SelD"/>
</dbReference>
<dbReference type="GO" id="GO:0004756">
    <property type="term" value="F:selenide, water dikinase activity"/>
    <property type="evidence" value="ECO:0007669"/>
    <property type="project" value="UniProtKB-EC"/>
</dbReference>
<dbReference type="SUPFAM" id="SSF56042">
    <property type="entry name" value="PurM C-terminal domain-like"/>
    <property type="match status" value="1"/>
</dbReference>
<evidence type="ECO:0000259" key="7">
    <source>
        <dbReference type="Pfam" id="PF02769"/>
    </source>
</evidence>
<dbReference type="InterPro" id="IPR036921">
    <property type="entry name" value="PurM-like_N_sf"/>
</dbReference>
<dbReference type="GO" id="GO:0005524">
    <property type="term" value="F:ATP binding"/>
    <property type="evidence" value="ECO:0007669"/>
    <property type="project" value="UniProtKB-KW"/>
</dbReference>
<keyword evidence="3 8" id="KW-0418">Kinase</keyword>
<accession>A0A5B9WCV1</accession>
<evidence type="ECO:0000256" key="1">
    <source>
        <dbReference type="ARBA" id="ARBA00022679"/>
    </source>
</evidence>
<feature type="domain" description="PurM-like N-terminal" evidence="6">
    <location>
        <begin position="2"/>
        <end position="109"/>
    </location>
</feature>
<keyword evidence="5" id="KW-0711">Selenium</keyword>
<organism evidence="8 9">
    <name type="scientific">Aquisphaera giovannonii</name>
    <dbReference type="NCBI Taxonomy" id="406548"/>
    <lineage>
        <taxon>Bacteria</taxon>
        <taxon>Pseudomonadati</taxon>
        <taxon>Planctomycetota</taxon>
        <taxon>Planctomycetia</taxon>
        <taxon>Isosphaerales</taxon>
        <taxon>Isosphaeraceae</taxon>
        <taxon>Aquisphaera</taxon>
    </lineage>
</organism>
<dbReference type="Gene3D" id="3.30.1330.10">
    <property type="entry name" value="PurM-like, N-terminal domain"/>
    <property type="match status" value="1"/>
</dbReference>
<dbReference type="PIRSF" id="PIRSF036407">
    <property type="entry name" value="Selenphspht_syn"/>
    <property type="match status" value="1"/>
</dbReference>
<dbReference type="Pfam" id="PF02769">
    <property type="entry name" value="AIRS_C"/>
    <property type="match status" value="1"/>
</dbReference>
<evidence type="ECO:0000256" key="2">
    <source>
        <dbReference type="ARBA" id="ARBA00022741"/>
    </source>
</evidence>
<dbReference type="InterPro" id="IPR016188">
    <property type="entry name" value="PurM-like_N"/>
</dbReference>
<keyword evidence="1 8" id="KW-0808">Transferase</keyword>
<evidence type="ECO:0000256" key="4">
    <source>
        <dbReference type="ARBA" id="ARBA00022840"/>
    </source>
</evidence>
<sequence length="304" mass="31520">MDDAGVYRLSDDLAMVQTLDFFPPVVDDPFAFGQVAAANALSDVYAMNARPVTVLNIAGFPDDELPLEVLGEILRGAADRVARAGATTLGGHTVRDKEVKFGLSVTGLVHPAEMLTNAGARPGDVLVLTKPLGTGFVTTAAKREECPEGVLARALASMIELNEVGRDALREAGGAHALTDVTGYGLAGHASEMADGAGVTIEIDTGSLPAIEGAEALAIPRFHTRTSRTNREFLQGRLETAQDAAPMGVELAFDPQTSGGLLVAIAADRVGALIKGLESRGAAASAVIGRVVERAGDTAIILRR</sequence>
<reference evidence="8 9" key="1">
    <citation type="submission" date="2019-08" db="EMBL/GenBank/DDBJ databases">
        <title>Deep-cultivation of Planctomycetes and their phenomic and genomic characterization uncovers novel biology.</title>
        <authorList>
            <person name="Wiegand S."/>
            <person name="Jogler M."/>
            <person name="Boedeker C."/>
            <person name="Pinto D."/>
            <person name="Vollmers J."/>
            <person name="Rivas-Marin E."/>
            <person name="Kohn T."/>
            <person name="Peeters S.H."/>
            <person name="Heuer A."/>
            <person name="Rast P."/>
            <person name="Oberbeckmann S."/>
            <person name="Bunk B."/>
            <person name="Jeske O."/>
            <person name="Meyerdierks A."/>
            <person name="Storesund J.E."/>
            <person name="Kallscheuer N."/>
            <person name="Luecker S."/>
            <person name="Lage O.M."/>
            <person name="Pohl T."/>
            <person name="Merkel B.J."/>
            <person name="Hornburger P."/>
            <person name="Mueller R.-W."/>
            <person name="Bruemmer F."/>
            <person name="Labrenz M."/>
            <person name="Spormann A.M."/>
            <person name="Op den Camp H."/>
            <person name="Overmann J."/>
            <person name="Amann R."/>
            <person name="Jetten M.S.M."/>
            <person name="Mascher T."/>
            <person name="Medema M.H."/>
            <person name="Devos D.P."/>
            <person name="Kaster A.-K."/>
            <person name="Ovreas L."/>
            <person name="Rohde M."/>
            <person name="Galperin M.Y."/>
            <person name="Jogler C."/>
        </authorList>
    </citation>
    <scope>NUCLEOTIDE SEQUENCE [LARGE SCALE GENOMIC DNA]</scope>
    <source>
        <strain evidence="8 9">OJF2</strain>
    </source>
</reference>